<keyword evidence="1" id="KW-0812">Transmembrane</keyword>
<sequence>MRRPVLVTVGLVVALMGAVFTLQGLGFLGGSPMTGSTFWAVLGPVIALLGIVLVVYGLRSRGRS</sequence>
<keyword evidence="5" id="KW-1185">Reference proteome</keyword>
<reference evidence="3" key="1">
    <citation type="submission" date="2016-10" db="EMBL/GenBank/DDBJ databases">
        <authorList>
            <person name="de Groot N.N."/>
        </authorList>
    </citation>
    <scope>NUCLEOTIDE SEQUENCE [LARGE SCALE GENOMIC DNA]</scope>
    <source>
        <strain evidence="3">CPCC 202695</strain>
    </source>
</reference>
<dbReference type="AlphaFoldDB" id="A0A1H1TEB6"/>
<gene>
    <name evidence="2" type="ORF">BCL57_002625</name>
    <name evidence="3" type="ORF">SAMN04489721_1549</name>
</gene>
<protein>
    <recommendedName>
        <fullName evidence="6">Integral membrane protein</fullName>
    </recommendedName>
</protein>
<evidence type="ECO:0000313" key="4">
    <source>
        <dbReference type="Proteomes" id="UP000199482"/>
    </source>
</evidence>
<evidence type="ECO:0008006" key="6">
    <source>
        <dbReference type="Google" id="ProtNLM"/>
    </source>
</evidence>
<accession>A0A1H1TEB6</accession>
<dbReference type="RefSeq" id="WP_092670692.1">
    <property type="nucleotide sequence ID" value="NZ_BMDN01000004.1"/>
</dbReference>
<evidence type="ECO:0000313" key="5">
    <source>
        <dbReference type="Proteomes" id="UP000893823"/>
    </source>
</evidence>
<keyword evidence="1" id="KW-1133">Transmembrane helix</keyword>
<dbReference type="OrthoDB" id="4640879at2"/>
<dbReference type="STRING" id="589382.SAMN04489721_1549"/>
<name>A0A1H1TEB6_9MICO</name>
<dbReference type="Proteomes" id="UP000199482">
    <property type="component" value="Chromosome I"/>
</dbReference>
<dbReference type="EMBL" id="LT629755">
    <property type="protein sequence ID" value="SDS57869.1"/>
    <property type="molecule type" value="Genomic_DNA"/>
</dbReference>
<dbReference type="EMBL" id="SODL02000004">
    <property type="protein sequence ID" value="MCP2368452.1"/>
    <property type="molecule type" value="Genomic_DNA"/>
</dbReference>
<reference evidence="4" key="2">
    <citation type="submission" date="2016-10" db="EMBL/GenBank/DDBJ databases">
        <authorList>
            <person name="Varghese N."/>
            <person name="Submissions S."/>
        </authorList>
    </citation>
    <scope>NUCLEOTIDE SEQUENCE [LARGE SCALE GENOMIC DNA]</scope>
    <source>
        <strain evidence="4">CPCC 202695</strain>
    </source>
</reference>
<proteinExistence type="predicted"/>
<evidence type="ECO:0000256" key="1">
    <source>
        <dbReference type="SAM" id="Phobius"/>
    </source>
</evidence>
<evidence type="ECO:0000313" key="3">
    <source>
        <dbReference type="EMBL" id="SDS57869.1"/>
    </source>
</evidence>
<keyword evidence="1" id="KW-0472">Membrane</keyword>
<dbReference type="Proteomes" id="UP000893823">
    <property type="component" value="Unassembled WGS sequence"/>
</dbReference>
<evidence type="ECO:0000313" key="2">
    <source>
        <dbReference type="EMBL" id="MCP2368452.1"/>
    </source>
</evidence>
<reference evidence="2" key="3">
    <citation type="submission" date="2022-06" db="EMBL/GenBank/DDBJ databases">
        <title>Genomic Encyclopedia of Type Strains, Phase III (KMG-III): the genomes of soil and plant-associated and newly described type strains.</title>
        <authorList>
            <person name="Whitman W."/>
        </authorList>
    </citation>
    <scope>NUCLEOTIDE SEQUENCE</scope>
    <source>
        <strain evidence="2">CPCC 202695</strain>
    </source>
</reference>
<organism evidence="3 4">
    <name type="scientific">Agromyces flavus</name>
    <dbReference type="NCBI Taxonomy" id="589382"/>
    <lineage>
        <taxon>Bacteria</taxon>
        <taxon>Bacillati</taxon>
        <taxon>Actinomycetota</taxon>
        <taxon>Actinomycetes</taxon>
        <taxon>Micrococcales</taxon>
        <taxon>Microbacteriaceae</taxon>
        <taxon>Agromyces</taxon>
    </lineage>
</organism>
<feature type="transmembrane region" description="Helical" evidence="1">
    <location>
        <begin position="37"/>
        <end position="58"/>
    </location>
</feature>